<dbReference type="EMBL" id="QORO01000002">
    <property type="protein sequence ID" value="RCK59983.1"/>
    <property type="molecule type" value="Genomic_DNA"/>
</dbReference>
<evidence type="ECO:0000256" key="1">
    <source>
        <dbReference type="ARBA" id="ARBA00023015"/>
    </source>
</evidence>
<keyword evidence="3" id="KW-0804">Transcription</keyword>
<dbReference type="PROSITE" id="PS50932">
    <property type="entry name" value="HTH_LACI_2"/>
    <property type="match status" value="1"/>
</dbReference>
<feature type="domain" description="HTH lacI-type" evidence="4">
    <location>
        <begin position="13"/>
        <end position="68"/>
    </location>
</feature>
<dbReference type="OrthoDB" id="37081at2"/>
<dbReference type="Proteomes" id="UP000253508">
    <property type="component" value="Unassembled WGS sequence"/>
</dbReference>
<dbReference type="Pfam" id="PF13377">
    <property type="entry name" value="Peripla_BP_3"/>
    <property type="match status" value="1"/>
</dbReference>
<name>A0A367Y279_9MICO</name>
<evidence type="ECO:0000256" key="3">
    <source>
        <dbReference type="ARBA" id="ARBA00023163"/>
    </source>
</evidence>
<sequence length="334" mass="35547">MVEQKTEGARRRVTREDVARLAQVSVPVVSYVLNDGPKNVSPATRDRVLDAVDRLGYKPNAAARALRRGRSDLLGFIVPSIANPLFASFALEVERAAAARKATVITVSARAGQVGVALERLASHQVDAVLVATGLHSADVAAVERSGLKAVLLNQPSSVPGMPTFSIDLYGGVRAAVTHLIDRGHARIAYLGPADGDPRRYSGWADAMTSRDLTLGPHIPADFSRTSGREAIDQLLELPERPTAIFASSDQIAIGALLGLHRAGIHVPNEIAVASFDDSPDAQFTWPPLTAVHQPLREMAEDALELIVSGTGPTERMYDAQLVVRESTIGAPGV</sequence>
<dbReference type="GO" id="GO:0000976">
    <property type="term" value="F:transcription cis-regulatory region binding"/>
    <property type="evidence" value="ECO:0007669"/>
    <property type="project" value="TreeGrafter"/>
</dbReference>
<evidence type="ECO:0000313" key="5">
    <source>
        <dbReference type="EMBL" id="RCK59983.1"/>
    </source>
</evidence>
<dbReference type="RefSeq" id="WP_114117597.1">
    <property type="nucleotide sequence ID" value="NZ_BMHU01000003.1"/>
</dbReference>
<dbReference type="InterPro" id="IPR010982">
    <property type="entry name" value="Lambda_DNA-bd_dom_sf"/>
</dbReference>
<gene>
    <name evidence="5" type="ORF">DTO57_07510</name>
</gene>
<dbReference type="Pfam" id="PF00356">
    <property type="entry name" value="LacI"/>
    <property type="match status" value="1"/>
</dbReference>
<dbReference type="Gene3D" id="3.40.50.2300">
    <property type="match status" value="2"/>
</dbReference>
<keyword evidence="1" id="KW-0805">Transcription regulation</keyword>
<comment type="caution">
    <text evidence="5">The sequence shown here is derived from an EMBL/GenBank/DDBJ whole genome shotgun (WGS) entry which is preliminary data.</text>
</comment>
<dbReference type="InterPro" id="IPR028082">
    <property type="entry name" value="Peripla_BP_I"/>
</dbReference>
<proteinExistence type="predicted"/>
<keyword evidence="2" id="KW-0238">DNA-binding</keyword>
<dbReference type="Gene3D" id="1.10.260.40">
    <property type="entry name" value="lambda repressor-like DNA-binding domains"/>
    <property type="match status" value="1"/>
</dbReference>
<dbReference type="SUPFAM" id="SSF53822">
    <property type="entry name" value="Periplasmic binding protein-like I"/>
    <property type="match status" value="1"/>
</dbReference>
<dbReference type="CDD" id="cd01392">
    <property type="entry name" value="HTH_LacI"/>
    <property type="match status" value="1"/>
</dbReference>
<accession>A0A367Y279</accession>
<dbReference type="InterPro" id="IPR046335">
    <property type="entry name" value="LacI/GalR-like_sensor"/>
</dbReference>
<dbReference type="CDD" id="cd06267">
    <property type="entry name" value="PBP1_LacI_sugar_binding-like"/>
    <property type="match status" value="1"/>
</dbReference>
<keyword evidence="6" id="KW-1185">Reference proteome</keyword>
<dbReference type="SUPFAM" id="SSF47413">
    <property type="entry name" value="lambda repressor-like DNA-binding domains"/>
    <property type="match status" value="1"/>
</dbReference>
<dbReference type="PANTHER" id="PTHR30146">
    <property type="entry name" value="LACI-RELATED TRANSCRIPTIONAL REPRESSOR"/>
    <property type="match status" value="1"/>
</dbReference>
<dbReference type="SMART" id="SM00354">
    <property type="entry name" value="HTH_LACI"/>
    <property type="match status" value="1"/>
</dbReference>
<reference evidence="5 6" key="1">
    <citation type="submission" date="2018-07" db="EMBL/GenBank/DDBJ databases">
        <title>Microbacterium endoborsara sp. nov., a novel actinobacterium isolated from Borszczowia aralocaspica.</title>
        <authorList>
            <person name="An D."/>
        </authorList>
    </citation>
    <scope>NUCLEOTIDE SEQUENCE [LARGE SCALE GENOMIC DNA]</scope>
    <source>
        <strain evidence="5 6">C1.15228</strain>
    </source>
</reference>
<dbReference type="AlphaFoldDB" id="A0A367Y279"/>
<evidence type="ECO:0000256" key="2">
    <source>
        <dbReference type="ARBA" id="ARBA00023125"/>
    </source>
</evidence>
<protein>
    <submittedName>
        <fullName evidence="5">LacI family transcriptional regulator</fullName>
    </submittedName>
</protein>
<dbReference type="GO" id="GO:0003700">
    <property type="term" value="F:DNA-binding transcription factor activity"/>
    <property type="evidence" value="ECO:0007669"/>
    <property type="project" value="TreeGrafter"/>
</dbReference>
<evidence type="ECO:0000313" key="6">
    <source>
        <dbReference type="Proteomes" id="UP000253508"/>
    </source>
</evidence>
<organism evidence="5 6">
    <name type="scientific">Microbacterium sorbitolivorans</name>
    <dbReference type="NCBI Taxonomy" id="1867410"/>
    <lineage>
        <taxon>Bacteria</taxon>
        <taxon>Bacillati</taxon>
        <taxon>Actinomycetota</taxon>
        <taxon>Actinomycetes</taxon>
        <taxon>Micrococcales</taxon>
        <taxon>Microbacteriaceae</taxon>
        <taxon>Microbacterium</taxon>
    </lineage>
</organism>
<dbReference type="PANTHER" id="PTHR30146:SF153">
    <property type="entry name" value="LACTOSE OPERON REPRESSOR"/>
    <property type="match status" value="1"/>
</dbReference>
<evidence type="ECO:0000259" key="4">
    <source>
        <dbReference type="PROSITE" id="PS50932"/>
    </source>
</evidence>
<dbReference type="InterPro" id="IPR000843">
    <property type="entry name" value="HTH_LacI"/>
</dbReference>